<evidence type="ECO:0000256" key="2">
    <source>
        <dbReference type="ARBA" id="ARBA00022723"/>
    </source>
</evidence>
<name>N1VAA1_9MICC</name>
<dbReference type="Proteomes" id="UP000010729">
    <property type="component" value="Unassembled WGS sequence"/>
</dbReference>
<keyword evidence="3" id="KW-0378">Hydrolase</keyword>
<proteinExistence type="predicted"/>
<gene>
    <name evidence="6" type="ORF">D477_005591</name>
</gene>
<feature type="domain" description="PIN" evidence="5">
    <location>
        <begin position="7"/>
        <end position="117"/>
    </location>
</feature>
<dbReference type="OrthoDB" id="211933at2"/>
<dbReference type="EMBL" id="ANPE02000081">
    <property type="protein sequence ID" value="EMY35213.1"/>
    <property type="molecule type" value="Genomic_DNA"/>
</dbReference>
<evidence type="ECO:0000313" key="6">
    <source>
        <dbReference type="EMBL" id="EMY35213.1"/>
    </source>
</evidence>
<dbReference type="RefSeq" id="WP_005267889.1">
    <property type="nucleotide sequence ID" value="NZ_ANPE02000081.1"/>
</dbReference>
<evidence type="ECO:0000256" key="1">
    <source>
        <dbReference type="ARBA" id="ARBA00022722"/>
    </source>
</evidence>
<evidence type="ECO:0000256" key="3">
    <source>
        <dbReference type="ARBA" id="ARBA00022801"/>
    </source>
</evidence>
<dbReference type="GO" id="GO:0016787">
    <property type="term" value="F:hydrolase activity"/>
    <property type="evidence" value="ECO:0007669"/>
    <property type="project" value="UniProtKB-KW"/>
</dbReference>
<comment type="caution">
    <text evidence="6">The sequence shown here is derived from an EMBL/GenBank/DDBJ whole genome shotgun (WGS) entry which is preliminary data.</text>
</comment>
<sequence length="198" mass="22438">MQPGATRIFLDANVLFSRTLRDWFSLISLNAGIEGISLHWSEDVMSEYQYHIRRKHPGWSEQQIGGWRRRLTESFPDAMIIGYEIDPGLLESNDKFDAHVLAAAAHGSVDYLVTANYSDFEPFSERFEFEIFSPDEMLCLINERRPDAVRAATKRQLSYWAGRPSSKSLTHALVDAGAPAFAHHVKTLLAEFALSGNY</sequence>
<organism evidence="6 7">
    <name type="scientific">Arthrobacter crystallopoietes BAB-32</name>
    <dbReference type="NCBI Taxonomy" id="1246476"/>
    <lineage>
        <taxon>Bacteria</taxon>
        <taxon>Bacillati</taxon>
        <taxon>Actinomycetota</taxon>
        <taxon>Actinomycetes</taxon>
        <taxon>Micrococcales</taxon>
        <taxon>Micrococcaceae</taxon>
        <taxon>Crystallibacter</taxon>
    </lineage>
</organism>
<reference evidence="6 7" key="1">
    <citation type="journal article" date="2013" name="Genome Announc.">
        <title>Draft Genome Sequence of Arthrobacter crystallopoietes Strain BAB-32, Revealing Genes for Bioremediation.</title>
        <authorList>
            <person name="Joshi M.N."/>
            <person name="Pandit A.S."/>
            <person name="Sharma A."/>
            <person name="Pandya R.V."/>
            <person name="Desai S.M."/>
            <person name="Saxena A.K."/>
            <person name="Bagatharia S.B."/>
        </authorList>
    </citation>
    <scope>NUCLEOTIDE SEQUENCE [LARGE SCALE GENOMIC DNA]</scope>
    <source>
        <strain evidence="6 7">BAB-32</strain>
    </source>
</reference>
<keyword evidence="1" id="KW-0540">Nuclease</keyword>
<dbReference type="InterPro" id="IPR002716">
    <property type="entry name" value="PIN_dom"/>
</dbReference>
<protein>
    <recommendedName>
        <fullName evidence="5">PIN domain-containing protein</fullName>
    </recommendedName>
</protein>
<keyword evidence="4" id="KW-0460">Magnesium</keyword>
<dbReference type="GO" id="GO:0004518">
    <property type="term" value="F:nuclease activity"/>
    <property type="evidence" value="ECO:0007669"/>
    <property type="project" value="UniProtKB-KW"/>
</dbReference>
<evidence type="ECO:0000256" key="4">
    <source>
        <dbReference type="ARBA" id="ARBA00022842"/>
    </source>
</evidence>
<evidence type="ECO:0000259" key="5">
    <source>
        <dbReference type="Pfam" id="PF13470"/>
    </source>
</evidence>
<dbReference type="GO" id="GO:0046872">
    <property type="term" value="F:metal ion binding"/>
    <property type="evidence" value="ECO:0007669"/>
    <property type="project" value="UniProtKB-KW"/>
</dbReference>
<dbReference type="Pfam" id="PF13470">
    <property type="entry name" value="PIN_3"/>
    <property type="match status" value="1"/>
</dbReference>
<dbReference type="InterPro" id="IPR029060">
    <property type="entry name" value="PIN-like_dom_sf"/>
</dbReference>
<evidence type="ECO:0000313" key="7">
    <source>
        <dbReference type="Proteomes" id="UP000010729"/>
    </source>
</evidence>
<keyword evidence="7" id="KW-1185">Reference proteome</keyword>
<dbReference type="AlphaFoldDB" id="N1VAA1"/>
<keyword evidence="2" id="KW-0479">Metal-binding</keyword>
<dbReference type="SUPFAM" id="SSF88723">
    <property type="entry name" value="PIN domain-like"/>
    <property type="match status" value="1"/>
</dbReference>
<accession>N1VAA1</accession>